<keyword evidence="8" id="KW-0328">Glycosyltransferase</keyword>
<dbReference type="InterPro" id="IPR013783">
    <property type="entry name" value="Ig-like_fold"/>
</dbReference>
<keyword evidence="10" id="KW-0750">Starch biosynthesis</keyword>
<sequence length="1176" mass="129887">MPVAGGARLPGGQLAHGPARPLAPGLPTSGGTRIRTADVAARAGRRNRVPSRPPPAAIQTAPPAPEEATEREGAPEEPSSPSSRVRAVAAKISAARELARRLAEEKQAAVAAGLSESADVRKFTEAASSAAAFEAARKDAMARAAKRAEQGKQKDQLVERLRVLNTGLRDLVMQFANDSEVARSRIAELERTVGSMLAGDAGLIPVEATPTKTEIVPEVQKDVHIEESLPAATPLEAVHAAPPADSAELLLRESAQQASSVGNSIFTLPQGAVNVGKPVRIFYDCHQGPLPSSDSLILKFGVNRWESIQLVSMTKCTGLSNLNGSEWWEANLTLPRDMYRFDFVVMDKATGLVDNNHSSDFQLELKGAPTEEELLEKAIKEFEKSEEQRDRDILAEMDRLRKRSASEAKAASKAARKRFQAARQEDMMAIATASAGERRAQAVKALANASQSMDGIVQWVGGALRPASRRLLAYNRLSGPLAQSSRVFVNIGTDNWWEQEKQILELERLGQKEVTKHGLGAAAGPQRDWWGVWIDIPATAAVLNYVFEDGNQEVWDNNKNMDFHTAIQGPLPIDKLVLLTYDKLRTQSKENDRLREDQAAQGAAQKILLKTESFMRRWKAQQEFLYTNPLRPKAGSTVEIYYRPDLTVLRGRPEVYVRGSFNRWRSSVCFTPIRMEPVHSSGVGFLRAVVEVPKEAHVMDLVFSDTGDLHGGFYDSNNGLDFHIPVEGGKGKMEPIRVAHITVEMAPIAKVGGLADVVTALARAVQDEGHEVEVYLPKYDCIDYSVVQGLENSQSFHWGSTQIRAWKGKVEGVNVTFIEPHNGMFWVGCIYGRNDDAARFNFFCGAALEYIKIYNIQPDIVHCHDWQTAPVVWGDRHNTRCVFTIHNLNYGADLVGQAMARCDIATTVSKTYADEVSGHPAVAPHLHKFYGIRNGIDTDVWDPAQDVYLPTNYTSETVRDGKALVKKALRENLNLPELDVPVVGVVTRLTPQKGIHLIRHAAWRTLERGGQFVLLGSAPDPAIQNDFNVLAHHLGEQYPERVRMVFEYNEPLSHQIYAGCDMFLVPSIFEPCGLTQMIAMRYGTVPIVRRTGGLNDTVFDVDTDAERAEAEGTLVNGFSFEGADAGGVDYALNRAISAWYNDKELWSDLVRIAMESDWSWNLPASDYIDLYYKAMK</sequence>
<feature type="domain" description="Carbohydrate binding module family 25" evidence="13">
    <location>
        <begin position="468"/>
        <end position="568"/>
    </location>
</feature>
<gene>
    <name evidence="14" type="ORF">OSTQU699_LOCUS7133</name>
</gene>
<dbReference type="OrthoDB" id="2018403at2759"/>
<dbReference type="GO" id="GO:0009507">
    <property type="term" value="C:chloroplast"/>
    <property type="evidence" value="ECO:0007669"/>
    <property type="project" value="UniProtKB-SubCell"/>
</dbReference>
<dbReference type="CDD" id="cd03791">
    <property type="entry name" value="GT5_Glycogen_synthase_DULL1-like"/>
    <property type="match status" value="1"/>
</dbReference>
<evidence type="ECO:0000256" key="8">
    <source>
        <dbReference type="ARBA" id="ARBA00022676"/>
    </source>
</evidence>
<dbReference type="Gene3D" id="3.40.50.2000">
    <property type="entry name" value="Glycogen Phosphorylase B"/>
    <property type="match status" value="2"/>
</dbReference>
<proteinExistence type="inferred from homology"/>
<feature type="domain" description="Carbohydrate binding module family 25" evidence="13">
    <location>
        <begin position="276"/>
        <end position="366"/>
    </location>
</feature>
<dbReference type="AlphaFoldDB" id="A0A8S1J3R9"/>
<dbReference type="GO" id="GO:2001070">
    <property type="term" value="F:starch binding"/>
    <property type="evidence" value="ECO:0007669"/>
    <property type="project" value="InterPro"/>
</dbReference>
<evidence type="ECO:0000256" key="12">
    <source>
        <dbReference type="SAM" id="MobiDB-lite"/>
    </source>
</evidence>
<evidence type="ECO:0000256" key="1">
    <source>
        <dbReference type="ARBA" id="ARBA00001478"/>
    </source>
</evidence>
<dbReference type="EC" id="2.4.1.21" evidence="5"/>
<evidence type="ECO:0000256" key="11">
    <source>
        <dbReference type="ARBA" id="ARBA00022946"/>
    </source>
</evidence>
<dbReference type="Pfam" id="PF00534">
    <property type="entry name" value="Glycos_transf_1"/>
    <property type="match status" value="1"/>
</dbReference>
<organism evidence="14 15">
    <name type="scientific">Ostreobium quekettii</name>
    <dbReference type="NCBI Taxonomy" id="121088"/>
    <lineage>
        <taxon>Eukaryota</taxon>
        <taxon>Viridiplantae</taxon>
        <taxon>Chlorophyta</taxon>
        <taxon>core chlorophytes</taxon>
        <taxon>Ulvophyceae</taxon>
        <taxon>TCBD clade</taxon>
        <taxon>Bryopsidales</taxon>
        <taxon>Ostreobineae</taxon>
        <taxon>Ostreobiaceae</taxon>
        <taxon>Ostreobium</taxon>
    </lineage>
</organism>
<protein>
    <recommendedName>
        <fullName evidence="5">starch synthase</fullName>
        <ecNumber evidence="5">2.4.1.21</ecNumber>
    </recommendedName>
</protein>
<dbReference type="InterPro" id="IPR005085">
    <property type="entry name" value="CBM25"/>
</dbReference>
<feature type="domain" description="Carbohydrate binding module family 25" evidence="13">
    <location>
        <begin position="635"/>
        <end position="727"/>
    </location>
</feature>
<accession>A0A8S1J3R9</accession>
<dbReference type="InterPro" id="IPR013534">
    <property type="entry name" value="Starch_synth_cat_dom"/>
</dbReference>
<dbReference type="InterPro" id="IPR011835">
    <property type="entry name" value="GS/SS"/>
</dbReference>
<dbReference type="PANTHER" id="PTHR46083">
    <property type="match status" value="1"/>
</dbReference>
<feature type="region of interest" description="Disordered" evidence="12">
    <location>
        <begin position="1"/>
        <end position="87"/>
    </location>
</feature>
<evidence type="ECO:0000256" key="5">
    <source>
        <dbReference type="ARBA" id="ARBA00012588"/>
    </source>
</evidence>
<keyword evidence="15" id="KW-1185">Reference proteome</keyword>
<keyword evidence="9" id="KW-0808">Transferase</keyword>
<evidence type="ECO:0000256" key="2">
    <source>
        <dbReference type="ARBA" id="ARBA00004229"/>
    </source>
</evidence>
<dbReference type="SMART" id="SM01066">
    <property type="entry name" value="CBM_25"/>
    <property type="match status" value="3"/>
</dbReference>
<dbReference type="GO" id="GO:0009011">
    <property type="term" value="F:alpha-1,4-glucan glucosyltransferase (ADP-glucose donor) activity"/>
    <property type="evidence" value="ECO:0007669"/>
    <property type="project" value="UniProtKB-EC"/>
</dbReference>
<dbReference type="GO" id="GO:1901137">
    <property type="term" value="P:carbohydrate derivative biosynthetic process"/>
    <property type="evidence" value="ECO:0007669"/>
    <property type="project" value="UniProtKB-ARBA"/>
</dbReference>
<keyword evidence="11" id="KW-0809">Transit peptide</keyword>
<evidence type="ECO:0000256" key="7">
    <source>
        <dbReference type="ARBA" id="ARBA00022640"/>
    </source>
</evidence>
<dbReference type="Gene3D" id="2.60.40.10">
    <property type="entry name" value="Immunoglobulins"/>
    <property type="match status" value="1"/>
</dbReference>
<reference evidence="14" key="1">
    <citation type="submission" date="2020-12" db="EMBL/GenBank/DDBJ databases">
        <authorList>
            <person name="Iha C."/>
        </authorList>
    </citation>
    <scope>NUCLEOTIDE SEQUENCE</scope>
</reference>
<evidence type="ECO:0000256" key="3">
    <source>
        <dbReference type="ARBA" id="ARBA00004727"/>
    </source>
</evidence>
<comment type="similarity">
    <text evidence="4">Belongs to the glycosyltransferase 1 family. Bacterial/plant glycogen synthase subfamily.</text>
</comment>
<comment type="caution">
    <text evidence="14">The sequence shown here is derived from an EMBL/GenBank/DDBJ whole genome shotgun (WGS) entry which is preliminary data.</text>
</comment>
<evidence type="ECO:0000256" key="9">
    <source>
        <dbReference type="ARBA" id="ARBA00022679"/>
    </source>
</evidence>
<evidence type="ECO:0000259" key="13">
    <source>
        <dbReference type="SMART" id="SM01066"/>
    </source>
</evidence>
<dbReference type="FunFam" id="3.40.50.2000:FF:000165">
    <property type="entry name" value="Starch synthase, chloroplastic/amyloplastic"/>
    <property type="match status" value="1"/>
</dbReference>
<dbReference type="PANTHER" id="PTHR46083:SF5">
    <property type="entry name" value="STARCH SYNTHASE 3, CHLOROPLASTIC_AMYLOPLASTIC"/>
    <property type="match status" value="1"/>
</dbReference>
<feature type="compositionally biased region" description="Low complexity" evidence="12">
    <location>
        <begin position="76"/>
        <end position="87"/>
    </location>
</feature>
<dbReference type="GO" id="GO:0019252">
    <property type="term" value="P:starch biosynthetic process"/>
    <property type="evidence" value="ECO:0007669"/>
    <property type="project" value="UniProtKB-KW"/>
</dbReference>
<dbReference type="Pfam" id="PF08323">
    <property type="entry name" value="Glyco_transf_5"/>
    <property type="match status" value="1"/>
</dbReference>
<keyword evidence="7" id="KW-0934">Plastid</keyword>
<dbReference type="SUPFAM" id="SSF53756">
    <property type="entry name" value="UDP-Glycosyltransferase/glycogen phosphorylase"/>
    <property type="match status" value="1"/>
</dbReference>
<dbReference type="Proteomes" id="UP000708148">
    <property type="component" value="Unassembled WGS sequence"/>
</dbReference>
<dbReference type="GO" id="GO:0004373">
    <property type="term" value="F:alpha-1,4-glucan glucosyltransferase (UDP-glucose donor) activity"/>
    <property type="evidence" value="ECO:0007669"/>
    <property type="project" value="InterPro"/>
</dbReference>
<dbReference type="Pfam" id="PF16760">
    <property type="entry name" value="CBM53"/>
    <property type="match status" value="2"/>
</dbReference>
<evidence type="ECO:0000313" key="15">
    <source>
        <dbReference type="Proteomes" id="UP000708148"/>
    </source>
</evidence>
<dbReference type="InterPro" id="IPR001296">
    <property type="entry name" value="Glyco_trans_1"/>
</dbReference>
<comment type="catalytic activity">
    <reaction evidence="1">
        <text>[(1-&gt;4)-alpha-D-glucosyl](n) + ADP-alpha-D-glucose = [(1-&gt;4)-alpha-D-glucosyl](n+1) + ADP + H(+)</text>
        <dbReference type="Rhea" id="RHEA:18189"/>
        <dbReference type="Rhea" id="RHEA-COMP:9584"/>
        <dbReference type="Rhea" id="RHEA-COMP:9587"/>
        <dbReference type="ChEBI" id="CHEBI:15378"/>
        <dbReference type="ChEBI" id="CHEBI:15444"/>
        <dbReference type="ChEBI" id="CHEBI:57498"/>
        <dbReference type="ChEBI" id="CHEBI:456216"/>
        <dbReference type="EC" id="2.4.1.21"/>
    </reaction>
</comment>
<evidence type="ECO:0000256" key="4">
    <source>
        <dbReference type="ARBA" id="ARBA00010281"/>
    </source>
</evidence>
<dbReference type="EMBL" id="CAJHUC010001630">
    <property type="protein sequence ID" value="CAD7701776.1"/>
    <property type="molecule type" value="Genomic_DNA"/>
</dbReference>
<evidence type="ECO:0000256" key="6">
    <source>
        <dbReference type="ARBA" id="ARBA00022528"/>
    </source>
</evidence>
<evidence type="ECO:0000256" key="10">
    <source>
        <dbReference type="ARBA" id="ARBA00022922"/>
    </source>
</evidence>
<keyword evidence="6" id="KW-0150">Chloroplast</keyword>
<evidence type="ECO:0000313" key="14">
    <source>
        <dbReference type="EMBL" id="CAD7701776.1"/>
    </source>
</evidence>
<comment type="subcellular location">
    <subcellularLocation>
        <location evidence="2">Plastid</location>
        <location evidence="2">Chloroplast</location>
    </subcellularLocation>
</comment>
<comment type="pathway">
    <text evidence="3">Glycan biosynthesis; starch biosynthesis.</text>
</comment>
<dbReference type="HAMAP" id="MF_00484">
    <property type="entry name" value="Glycogen_synth"/>
    <property type="match status" value="1"/>
</dbReference>
<name>A0A8S1J3R9_9CHLO</name>